<reference evidence="2" key="2">
    <citation type="submission" date="2023-01" db="EMBL/GenBank/DDBJ databases">
        <authorList>
            <person name="Sun Q."/>
            <person name="Evtushenko L."/>
        </authorList>
    </citation>
    <scope>NUCLEOTIDE SEQUENCE</scope>
    <source>
        <strain evidence="2">VKM Ac-1401</strain>
    </source>
</reference>
<gene>
    <name evidence="2" type="ORF">GCM10017584_14590</name>
</gene>
<keyword evidence="1" id="KW-0812">Transmembrane</keyword>
<dbReference type="RefSeq" id="WP_271176564.1">
    <property type="nucleotide sequence ID" value="NZ_BAAAJO010000005.1"/>
</dbReference>
<dbReference type="Proteomes" id="UP001142372">
    <property type="component" value="Unassembled WGS sequence"/>
</dbReference>
<evidence type="ECO:0000313" key="2">
    <source>
        <dbReference type="EMBL" id="GLJ75885.1"/>
    </source>
</evidence>
<evidence type="ECO:0000313" key="3">
    <source>
        <dbReference type="Proteomes" id="UP001142372"/>
    </source>
</evidence>
<feature type="transmembrane region" description="Helical" evidence="1">
    <location>
        <begin position="35"/>
        <end position="57"/>
    </location>
</feature>
<protein>
    <submittedName>
        <fullName evidence="2">Uncharacterized protein</fullName>
    </submittedName>
</protein>
<accession>A0A9W6LZF5</accession>
<comment type="caution">
    <text evidence="2">The sequence shown here is derived from an EMBL/GenBank/DDBJ whole genome shotgun (WGS) entry which is preliminary data.</text>
</comment>
<sequence>MTTFDHHLPITGSVAQVTRGRGALATIADNAYLKLFAVLVVIAAGAVALVFGIAFVLDLVVPVLFGNELHALAALFPQTAG</sequence>
<keyword evidence="1" id="KW-1133">Transmembrane helix</keyword>
<name>A0A9W6LZF5_9MICO</name>
<reference evidence="2" key="1">
    <citation type="journal article" date="2014" name="Int. J. Syst. Evol. Microbiol.">
        <title>Complete genome sequence of Corynebacterium casei LMG S-19264T (=DSM 44701T), isolated from a smear-ripened cheese.</title>
        <authorList>
            <consortium name="US DOE Joint Genome Institute (JGI-PGF)"/>
            <person name="Walter F."/>
            <person name="Albersmeier A."/>
            <person name="Kalinowski J."/>
            <person name="Ruckert C."/>
        </authorList>
    </citation>
    <scope>NUCLEOTIDE SEQUENCE</scope>
    <source>
        <strain evidence="2">VKM Ac-1401</strain>
    </source>
</reference>
<evidence type="ECO:0000256" key="1">
    <source>
        <dbReference type="SAM" id="Phobius"/>
    </source>
</evidence>
<dbReference type="AlphaFoldDB" id="A0A9W6LZF5"/>
<proteinExistence type="predicted"/>
<organism evidence="2 3">
    <name type="scientific">Leifsonia poae</name>
    <dbReference type="NCBI Taxonomy" id="110933"/>
    <lineage>
        <taxon>Bacteria</taxon>
        <taxon>Bacillati</taxon>
        <taxon>Actinomycetota</taxon>
        <taxon>Actinomycetes</taxon>
        <taxon>Micrococcales</taxon>
        <taxon>Microbacteriaceae</taxon>
        <taxon>Leifsonia</taxon>
    </lineage>
</organism>
<dbReference type="EMBL" id="BSEN01000006">
    <property type="protein sequence ID" value="GLJ75885.1"/>
    <property type="molecule type" value="Genomic_DNA"/>
</dbReference>
<keyword evidence="3" id="KW-1185">Reference proteome</keyword>
<keyword evidence="1" id="KW-0472">Membrane</keyword>